<dbReference type="SUPFAM" id="SSF56235">
    <property type="entry name" value="N-terminal nucleophile aminohydrolases (Ntn hydrolases)"/>
    <property type="match status" value="1"/>
</dbReference>
<dbReference type="OrthoDB" id="9759796at2"/>
<name>A0A1M5IFI1_9FLAO</name>
<dbReference type="PIRSF" id="PIRSF001227">
    <property type="entry name" value="Pen_acylase"/>
    <property type="match status" value="1"/>
</dbReference>
<proteinExistence type="inferred from homology"/>
<dbReference type="Gene3D" id="2.30.120.10">
    <property type="match status" value="1"/>
</dbReference>
<protein>
    <submittedName>
        <fullName evidence="6">Penicillin amidase</fullName>
    </submittedName>
</protein>
<dbReference type="InterPro" id="IPR029055">
    <property type="entry name" value="Ntn_hydrolases_N"/>
</dbReference>
<comment type="cofactor">
    <cofactor evidence="5">
        <name>Ca(2+)</name>
        <dbReference type="ChEBI" id="CHEBI:29108"/>
    </cofactor>
    <text evidence="5">Binds 1 Ca(2+) ion per dimer.</text>
</comment>
<dbReference type="InterPro" id="IPR002692">
    <property type="entry name" value="S45"/>
</dbReference>
<keyword evidence="5" id="KW-0479">Metal-binding</keyword>
<dbReference type="Gene3D" id="1.10.1400.10">
    <property type="match status" value="1"/>
</dbReference>
<keyword evidence="7" id="KW-1185">Reference proteome</keyword>
<dbReference type="InterPro" id="IPR043147">
    <property type="entry name" value="Penicillin_amidase_A-knob"/>
</dbReference>
<gene>
    <name evidence="6" type="ORF">SAMN04488116_0661</name>
</gene>
<evidence type="ECO:0000256" key="2">
    <source>
        <dbReference type="ARBA" id="ARBA00022801"/>
    </source>
</evidence>
<dbReference type="AlphaFoldDB" id="A0A1M5IFI1"/>
<dbReference type="CDD" id="cd03747">
    <property type="entry name" value="Ntn_PGA_like"/>
    <property type="match status" value="1"/>
</dbReference>
<dbReference type="GO" id="GO:0046872">
    <property type="term" value="F:metal ion binding"/>
    <property type="evidence" value="ECO:0007669"/>
    <property type="project" value="UniProtKB-KW"/>
</dbReference>
<dbReference type="InterPro" id="IPR043146">
    <property type="entry name" value="Penicillin_amidase_N_B-knob"/>
</dbReference>
<keyword evidence="3" id="KW-0865">Zymogen</keyword>
<dbReference type="Gene3D" id="1.10.439.10">
    <property type="entry name" value="Penicillin Amidohydrolase, domain 1"/>
    <property type="match status" value="1"/>
</dbReference>
<dbReference type="Gene3D" id="3.60.20.10">
    <property type="entry name" value="Glutamine Phosphoribosylpyrophosphate, subunit 1, domain 1"/>
    <property type="match status" value="1"/>
</dbReference>
<dbReference type="InterPro" id="IPR014395">
    <property type="entry name" value="Pen/GL7ACA/AHL_acylase"/>
</dbReference>
<dbReference type="Pfam" id="PF01804">
    <property type="entry name" value="Penicil_amidase"/>
    <property type="match status" value="1"/>
</dbReference>
<evidence type="ECO:0000256" key="5">
    <source>
        <dbReference type="PIRSR" id="PIRSR001227-2"/>
    </source>
</evidence>
<dbReference type="Proteomes" id="UP000184532">
    <property type="component" value="Unassembled WGS sequence"/>
</dbReference>
<keyword evidence="2" id="KW-0378">Hydrolase</keyword>
<dbReference type="PANTHER" id="PTHR34218:SF5">
    <property type="entry name" value="PENICILLIN ACYLASE FAMILY PROTEIN"/>
    <property type="match status" value="1"/>
</dbReference>
<evidence type="ECO:0000256" key="4">
    <source>
        <dbReference type="PIRSR" id="PIRSR001227-1"/>
    </source>
</evidence>
<feature type="binding site" evidence="5">
    <location>
        <position position="322"/>
    </location>
    <ligand>
        <name>Ca(2+)</name>
        <dbReference type="ChEBI" id="CHEBI:29108"/>
    </ligand>
</feature>
<evidence type="ECO:0000313" key="6">
    <source>
        <dbReference type="EMBL" id="SHG26849.1"/>
    </source>
</evidence>
<feature type="active site" description="Nucleophile" evidence="4">
    <location>
        <position position="250"/>
    </location>
</feature>
<dbReference type="EMBL" id="FQWL01000001">
    <property type="protein sequence ID" value="SHG26849.1"/>
    <property type="molecule type" value="Genomic_DNA"/>
</dbReference>
<organism evidence="6 7">
    <name type="scientific">Flagellimonas flava</name>
    <dbReference type="NCBI Taxonomy" id="570519"/>
    <lineage>
        <taxon>Bacteria</taxon>
        <taxon>Pseudomonadati</taxon>
        <taxon>Bacteroidota</taxon>
        <taxon>Flavobacteriia</taxon>
        <taxon>Flavobacteriales</taxon>
        <taxon>Flavobacteriaceae</taxon>
        <taxon>Flagellimonas</taxon>
    </lineage>
</organism>
<dbReference type="GO" id="GO:0016811">
    <property type="term" value="F:hydrolase activity, acting on carbon-nitrogen (but not peptide) bonds, in linear amides"/>
    <property type="evidence" value="ECO:0007669"/>
    <property type="project" value="InterPro"/>
</dbReference>
<evidence type="ECO:0000313" key="7">
    <source>
        <dbReference type="Proteomes" id="UP000184532"/>
    </source>
</evidence>
<dbReference type="PANTHER" id="PTHR34218">
    <property type="entry name" value="PEPTIDASE S45 PENICILLIN AMIDASE"/>
    <property type="match status" value="1"/>
</dbReference>
<dbReference type="STRING" id="570519.SAMN04488116_0661"/>
<reference evidence="7" key="1">
    <citation type="submission" date="2016-11" db="EMBL/GenBank/DDBJ databases">
        <authorList>
            <person name="Varghese N."/>
            <person name="Submissions S."/>
        </authorList>
    </citation>
    <scope>NUCLEOTIDE SEQUENCE [LARGE SCALE GENOMIC DNA]</scope>
    <source>
        <strain evidence="7">DSM 22638</strain>
    </source>
</reference>
<sequence>MKKLKRVLLVLISLLLIVLIGAFIAVQTLKPDYNGNQTLNGLEKEVSVYFDDFGIPHIYASSEEDAFRALGYVHAQDRLWQMELLRRIAKGKLSEVFGADLLETDKFFLSLGIDDHSINTVAQLDMESESVLLSKAYLDGINQFIEEGPTPVEFYLTGLEKQPFQLNDILDAMGYMAFSFAQAHKTDPMLTDIKNRLGERYIQDLAVNSDTSTVWIKNYKNTVPDSLETDIVATVYKALEKLPVPQFQGSNSWVLAPEKTKSGKVILANDPHISFAQPSVWYEAHVSTPTYEKYGYHIGGVPFPLLAHDRNIAYGLTMFQNDDLNFYRERTNPTDSTQYYVEGAWRDYEVVTKEIKIKDSEPVSFSFRKTGHGPVVNNILKQVQGEEPISMSWIYTQMESKVLDAVYGMSHAKELEEFKSALPNIHAPGLNVMYGDAKGNVAWWASAKLFQMPDSLSTKFVLDGTSGKDEPVRYLDFSENPSAINPPWNYVYSANNQPDSIAGMLYPGYYLPENRALRIVQLLESRKQWDRESTSEMILDATSLVNPALVTELIKLLDISHLTDEQLVEVDNLKNWDGTYKLDGTSPVLFHRCEYFVAKNTFEDELGKEKFQHFLGTHLFKRQIAWGAQMQTGAWWDNVLTDDRVETRSDIVLKSFADAWASLVADFGPDPSQWTWDKVHTLEHPHPIGQVEALRSYFNVGPFAVNGSREVINNLTFTYDSTLNYKVTVGPSTRRIVDFSDIENSISILPTGQSGNPFSKHYRDQAQLYVDGKFRKMMMNESEIKSSSESVLLLSPN</sequence>
<dbReference type="InterPro" id="IPR023343">
    <property type="entry name" value="Penicillin_amidase_dom1"/>
</dbReference>
<evidence type="ECO:0000256" key="1">
    <source>
        <dbReference type="ARBA" id="ARBA00006586"/>
    </source>
</evidence>
<comment type="similarity">
    <text evidence="1">Belongs to the peptidase S45 family.</text>
</comment>
<keyword evidence="5" id="KW-0106">Calcium</keyword>
<accession>A0A1M5IFI1</accession>
<dbReference type="GO" id="GO:0017000">
    <property type="term" value="P:antibiotic biosynthetic process"/>
    <property type="evidence" value="ECO:0007669"/>
    <property type="project" value="InterPro"/>
</dbReference>
<dbReference type="RefSeq" id="WP_073176453.1">
    <property type="nucleotide sequence ID" value="NZ_FQWL01000001.1"/>
</dbReference>
<evidence type="ECO:0000256" key="3">
    <source>
        <dbReference type="ARBA" id="ARBA00023145"/>
    </source>
</evidence>